<keyword evidence="2" id="KW-1185">Reference proteome</keyword>
<evidence type="ECO:0000313" key="2">
    <source>
        <dbReference type="Proteomes" id="UP001158576"/>
    </source>
</evidence>
<name>A0ABN7RQU5_OIKDI</name>
<evidence type="ECO:0000313" key="1">
    <source>
        <dbReference type="EMBL" id="CAG5083788.1"/>
    </source>
</evidence>
<dbReference type="EMBL" id="OU015568">
    <property type="protein sequence ID" value="CAG5083788.1"/>
    <property type="molecule type" value="Genomic_DNA"/>
</dbReference>
<proteinExistence type="predicted"/>
<sequence length="166" mass="19687">MEGGYDPKRVAELQEQMKHLSAEEREAIRNEKLAELEDLQNFRNMEHNEGSTYKEMTMEEFENHPLFMDPNHLYTQDEIDDNEFLQQMQAMKYSDGDTLDEQAEAYKSDGTFHFKCKLYKKACVAYSKERLHQNFGKIFAMEENLDNLRQGYNDKSTRQATSWTML</sequence>
<gene>
    <name evidence="1" type="ORF">OKIOD_LOCUS2019</name>
</gene>
<reference evidence="1 2" key="1">
    <citation type="submission" date="2021-04" db="EMBL/GenBank/DDBJ databases">
        <authorList>
            <person name="Bliznina A."/>
        </authorList>
    </citation>
    <scope>NUCLEOTIDE SEQUENCE [LARGE SCALE GENOMIC DNA]</scope>
</reference>
<dbReference type="Proteomes" id="UP001158576">
    <property type="component" value="Chromosome PAR"/>
</dbReference>
<accession>A0ABN7RQU5</accession>
<protein>
    <submittedName>
        <fullName evidence="1">Oidioi.mRNA.OKI2018_I69.PAR.g10461.t1.cds</fullName>
    </submittedName>
</protein>
<organism evidence="1 2">
    <name type="scientific">Oikopleura dioica</name>
    <name type="common">Tunicate</name>
    <dbReference type="NCBI Taxonomy" id="34765"/>
    <lineage>
        <taxon>Eukaryota</taxon>
        <taxon>Metazoa</taxon>
        <taxon>Chordata</taxon>
        <taxon>Tunicata</taxon>
        <taxon>Appendicularia</taxon>
        <taxon>Copelata</taxon>
        <taxon>Oikopleuridae</taxon>
        <taxon>Oikopleura</taxon>
    </lineage>
</organism>